<dbReference type="PANTHER" id="PTHR24205:SF16">
    <property type="entry name" value="GH01042P-RELATED"/>
    <property type="match status" value="1"/>
</dbReference>
<evidence type="ECO:0000259" key="7">
    <source>
        <dbReference type="PROSITE" id="PS50023"/>
    </source>
</evidence>
<dbReference type="PROSITE" id="PS50023">
    <property type="entry name" value="LIM_DOMAIN_2"/>
    <property type="match status" value="2"/>
</dbReference>
<dbReference type="SUPFAM" id="SSF57716">
    <property type="entry name" value="Glucocorticoid receptor-like (DNA-binding domain)"/>
    <property type="match status" value="4"/>
</dbReference>
<feature type="compositionally biased region" description="Polar residues" evidence="6">
    <location>
        <begin position="572"/>
        <end position="604"/>
    </location>
</feature>
<evidence type="ECO:0000256" key="4">
    <source>
        <dbReference type="ARBA" id="ARBA00023038"/>
    </source>
</evidence>
<evidence type="ECO:0000313" key="8">
    <source>
        <dbReference type="EMBL" id="KAG7094986.1"/>
    </source>
</evidence>
<feature type="compositionally biased region" description="Polar residues" evidence="6">
    <location>
        <begin position="711"/>
        <end position="720"/>
    </location>
</feature>
<evidence type="ECO:0000256" key="6">
    <source>
        <dbReference type="SAM" id="MobiDB-lite"/>
    </source>
</evidence>
<evidence type="ECO:0000256" key="3">
    <source>
        <dbReference type="ARBA" id="ARBA00022833"/>
    </source>
</evidence>
<keyword evidence="2" id="KW-0677">Repeat</keyword>
<dbReference type="GeneID" id="66074859"/>
<keyword evidence="4 5" id="KW-0440">LIM domain</keyword>
<feature type="compositionally biased region" description="Polar residues" evidence="6">
    <location>
        <begin position="316"/>
        <end position="331"/>
    </location>
</feature>
<keyword evidence="1 5" id="KW-0479">Metal-binding</keyword>
<evidence type="ECO:0000256" key="1">
    <source>
        <dbReference type="ARBA" id="ARBA00022723"/>
    </source>
</evidence>
<dbReference type="GO" id="GO:0030695">
    <property type="term" value="F:GTPase regulator activity"/>
    <property type="evidence" value="ECO:0007669"/>
    <property type="project" value="UniProtKB-ARBA"/>
</dbReference>
<gene>
    <name evidence="8" type="ORF">E1B28_005783</name>
</gene>
<feature type="compositionally biased region" description="Pro residues" evidence="6">
    <location>
        <begin position="233"/>
        <end position="243"/>
    </location>
</feature>
<dbReference type="RefSeq" id="XP_043011456.1">
    <property type="nucleotide sequence ID" value="XM_043150369.1"/>
</dbReference>
<feature type="compositionally biased region" description="Low complexity" evidence="6">
    <location>
        <begin position="464"/>
        <end position="475"/>
    </location>
</feature>
<dbReference type="GO" id="GO:0005634">
    <property type="term" value="C:nucleus"/>
    <property type="evidence" value="ECO:0007669"/>
    <property type="project" value="TreeGrafter"/>
</dbReference>
<dbReference type="Pfam" id="PF00412">
    <property type="entry name" value="LIM"/>
    <property type="match status" value="2"/>
</dbReference>
<dbReference type="GO" id="GO:0046872">
    <property type="term" value="F:metal ion binding"/>
    <property type="evidence" value="ECO:0007669"/>
    <property type="project" value="UniProtKB-KW"/>
</dbReference>
<feature type="domain" description="LIM zinc-binding" evidence="7">
    <location>
        <begin position="894"/>
        <end position="954"/>
    </location>
</feature>
<dbReference type="GO" id="GO:0003712">
    <property type="term" value="F:transcription coregulator activity"/>
    <property type="evidence" value="ECO:0007669"/>
    <property type="project" value="TreeGrafter"/>
</dbReference>
<feature type="compositionally biased region" description="Low complexity" evidence="6">
    <location>
        <begin position="658"/>
        <end position="693"/>
    </location>
</feature>
<name>A0A9P7S5C7_9AGAR</name>
<dbReference type="Gene3D" id="2.10.110.10">
    <property type="entry name" value="Cysteine Rich Protein"/>
    <property type="match status" value="3"/>
</dbReference>
<accession>A0A9P7S5C7</accession>
<keyword evidence="9" id="KW-1185">Reference proteome</keyword>
<feature type="region of interest" description="Disordered" evidence="6">
    <location>
        <begin position="427"/>
        <end position="777"/>
    </location>
</feature>
<feature type="region of interest" description="Disordered" evidence="6">
    <location>
        <begin position="802"/>
        <end position="836"/>
    </location>
</feature>
<feature type="domain" description="LIM zinc-binding" evidence="7">
    <location>
        <begin position="1053"/>
        <end position="1114"/>
    </location>
</feature>
<protein>
    <recommendedName>
        <fullName evidence="7">LIM zinc-binding domain-containing protein</fullName>
    </recommendedName>
</protein>
<feature type="compositionally biased region" description="Pro residues" evidence="6">
    <location>
        <begin position="253"/>
        <end position="263"/>
    </location>
</feature>
<feature type="compositionally biased region" description="Basic and acidic residues" evidence="6">
    <location>
        <begin position="727"/>
        <end position="745"/>
    </location>
</feature>
<feature type="compositionally biased region" description="Polar residues" evidence="6">
    <location>
        <begin position="427"/>
        <end position="439"/>
    </location>
</feature>
<comment type="caution">
    <text evidence="8">The sequence shown here is derived from an EMBL/GenBank/DDBJ whole genome shotgun (WGS) entry which is preliminary data.</text>
</comment>
<reference evidence="8" key="1">
    <citation type="journal article" date="2021" name="Genome Biol. Evol.">
        <title>The assembled and annotated genome of the fairy-ring fungus Marasmius oreades.</title>
        <authorList>
            <person name="Hiltunen M."/>
            <person name="Ament-Velasquez S.L."/>
            <person name="Johannesson H."/>
        </authorList>
    </citation>
    <scope>NUCLEOTIDE SEQUENCE</scope>
    <source>
        <strain evidence="8">03SP1</strain>
    </source>
</reference>
<evidence type="ECO:0000256" key="2">
    <source>
        <dbReference type="ARBA" id="ARBA00022737"/>
    </source>
</evidence>
<feature type="region of interest" description="Disordered" evidence="6">
    <location>
        <begin position="852"/>
        <end position="890"/>
    </location>
</feature>
<proteinExistence type="predicted"/>
<feature type="region of interest" description="Disordered" evidence="6">
    <location>
        <begin position="1"/>
        <end position="182"/>
    </location>
</feature>
<feature type="compositionally biased region" description="Low complexity" evidence="6">
    <location>
        <begin position="383"/>
        <end position="394"/>
    </location>
</feature>
<dbReference type="CDD" id="cd08368">
    <property type="entry name" value="LIM"/>
    <property type="match status" value="2"/>
</dbReference>
<feature type="compositionally biased region" description="Polar residues" evidence="6">
    <location>
        <begin position="211"/>
        <end position="226"/>
    </location>
</feature>
<evidence type="ECO:0000313" key="9">
    <source>
        <dbReference type="Proteomes" id="UP001049176"/>
    </source>
</evidence>
<dbReference type="Proteomes" id="UP001049176">
    <property type="component" value="Chromosome 3"/>
</dbReference>
<feature type="compositionally biased region" description="Acidic residues" evidence="6">
    <location>
        <begin position="513"/>
        <end position="527"/>
    </location>
</feature>
<keyword evidence="3 5" id="KW-0862">Zinc</keyword>
<feature type="compositionally biased region" description="Polar residues" evidence="6">
    <location>
        <begin position="484"/>
        <end position="510"/>
    </location>
</feature>
<dbReference type="PANTHER" id="PTHR24205">
    <property type="entry name" value="FOUR AND A HALF LIM DOMAINS PROTEIN"/>
    <property type="match status" value="1"/>
</dbReference>
<dbReference type="SMART" id="SM00132">
    <property type="entry name" value="LIM"/>
    <property type="match status" value="3"/>
</dbReference>
<feature type="compositionally biased region" description="Low complexity" evidence="6">
    <location>
        <begin position="117"/>
        <end position="143"/>
    </location>
</feature>
<evidence type="ECO:0000256" key="5">
    <source>
        <dbReference type="PROSITE-ProRule" id="PRU00125"/>
    </source>
</evidence>
<feature type="compositionally biased region" description="Low complexity" evidence="6">
    <location>
        <begin position="66"/>
        <end position="87"/>
    </location>
</feature>
<dbReference type="EMBL" id="CM032183">
    <property type="protein sequence ID" value="KAG7094986.1"/>
    <property type="molecule type" value="Genomic_DNA"/>
</dbReference>
<feature type="region of interest" description="Disordered" evidence="6">
    <location>
        <begin position="209"/>
        <end position="297"/>
    </location>
</feature>
<feature type="compositionally biased region" description="Polar residues" evidence="6">
    <location>
        <begin position="368"/>
        <end position="378"/>
    </location>
</feature>
<dbReference type="AlphaFoldDB" id="A0A9P7S5C7"/>
<feature type="region of interest" description="Disordered" evidence="6">
    <location>
        <begin position="313"/>
        <end position="401"/>
    </location>
</feature>
<feature type="compositionally biased region" description="Low complexity" evidence="6">
    <location>
        <begin position="877"/>
        <end position="887"/>
    </location>
</feature>
<dbReference type="KEGG" id="more:E1B28_005783"/>
<feature type="compositionally biased region" description="Polar residues" evidence="6">
    <location>
        <begin position="757"/>
        <end position="769"/>
    </location>
</feature>
<sequence length="1116" mass="121165">MSNYDSWQQRPMHASYSHQPPPPPQSRPRSMIADHQVNYPPRPAPMMTPTTSVPLQYRYPPPVQVPSYASNVSRSSSASPTRRPLPAVATPTHISHPVKHQSIDLSRLPHPQPPVVHPQSSFVQMQAQRLQQYQQQQQQQQQQAHRSRSPSPVKRRPSPPRFYPSTGISSNPPSPTKAFGYSQQTLPTSTISAFVPPRSHGQIFPAPALATSRSQPSPTRSEQFPQHSIPVYSQPPPPNPPLSSPTRSQPLPFQQPPQPPVSQPRPGQSQLQFAPTKSRLPNPILDLPSPNTADPSQKFVPLWKRNATSARVRGVNESTNGSVINSQTRQMNTNSSNVPSNGSSSSIQPRRMDRPQAQTVSGPEIPTSAFNRTISQPPTLEKPFAAPSSAFQSPPAAPRRMERNAAISAPGIPPHLPQSSAFQNQHLPQPQQMSRNTAFSAPESDARGSNIPAMGSPERGRSRPLPSAPSAAVPPLTVPLPPSQITTRVNPSSMVASQSSHTRYPQQQNYESDGSDDSDEDESENSDEDRGGFVHYLQQRQPPQETSMDRRMGASEPGYAKYGGGPRGPVPATSTNMPHPPTMSSATQSLPGNGISSTTLQMASMSLDRQGGEQWPQDLPRLPRGPGSGFSSNGGSSIRQASPREIPNLDDEPPPSRPLSAASSAASSSAFGYSASRHSPSGSSVSPISIYQPQPQPPLGSFLPAGGTRTPPLSQQQINIESPKPLGGRDRVGQVDVKRIGKEAEQAEQAQAASFSAPGTSHGLHSQKSPAIRPSPTLPLINISGTDDVKLSGGMGPVPVISISGDEQPSRGPIINVAGPEDNDDRDRIKGRGASPPKIVFEVPGISIDNGSSGIPRIAVSSDDDDANNTPTRRQRPLLQQQQQQLPQPKPRGLICGGCHSSIVGRIVAAMGMKWHPGCFRCCVCDELLEHVSSFEGKDGRPYCHLDYHEAFAPRCYHCETPIVEERFISLDDPALGKRTYHEQHFFCSECGDPFLSPSSASSHNRNRDYRTGVGGGEVAVVGDGFYEDDDVGFTVYKGYPYCEACHVRLRLPKCRKCKKSIRDHVEAVEALGGKWCWGCFCCAMCDKPFEQPAFYERDKKPYCEACFSVIVRNEV</sequence>
<dbReference type="InterPro" id="IPR001781">
    <property type="entry name" value="Znf_LIM"/>
</dbReference>
<organism evidence="8 9">
    <name type="scientific">Marasmius oreades</name>
    <name type="common">fairy-ring Marasmius</name>
    <dbReference type="NCBI Taxonomy" id="181124"/>
    <lineage>
        <taxon>Eukaryota</taxon>
        <taxon>Fungi</taxon>
        <taxon>Dikarya</taxon>
        <taxon>Basidiomycota</taxon>
        <taxon>Agaricomycotina</taxon>
        <taxon>Agaricomycetes</taxon>
        <taxon>Agaricomycetidae</taxon>
        <taxon>Agaricales</taxon>
        <taxon>Marasmiineae</taxon>
        <taxon>Marasmiaceae</taxon>
        <taxon>Marasmius</taxon>
    </lineage>
</organism>
<feature type="compositionally biased region" description="Basic residues" evidence="6">
    <location>
        <begin position="145"/>
        <end position="158"/>
    </location>
</feature>
<feature type="compositionally biased region" description="Low complexity" evidence="6">
    <location>
        <begin position="332"/>
        <end position="346"/>
    </location>
</feature>
<dbReference type="PROSITE" id="PS00478">
    <property type="entry name" value="LIM_DOMAIN_1"/>
    <property type="match status" value="1"/>
</dbReference>
<dbReference type="OrthoDB" id="15567at2759"/>